<dbReference type="RefSeq" id="WP_155615263.1">
    <property type="nucleotide sequence ID" value="NZ_WNZX01000016.1"/>
</dbReference>
<dbReference type="InterPro" id="IPR036388">
    <property type="entry name" value="WH-like_DNA-bd_sf"/>
</dbReference>
<sequence>MELRQLQYALQIAIDKNFSRAAEKLHIAQPSLSQQLSKLEKEIGVLLFQRTTNSVEVTYAGSLFVEKAQKILDTVEQLKKEMEDISQMRKGRLVVGSLPITGAHVLPLVLPVFQERYPEIDVVLVEETTRNLEHLTASGQADISLLSLPLFDDALAYEPVIEEEIVLAVPPQHPLAAKAAEAAPGEGGDAWTDQLRPLSGADRSVQPVDIGLLRNEPFIALKKGQGFRQIAIELCGSAGFSPNIVFESSNIETVQSLVAAGMGIAFVPHMVSRGRWSKLAPAYLPLQSRPTRTLVVAYRKGRYLSKAVEAFMETFRDVMRTPT</sequence>
<feature type="domain" description="HTH lysR-type" evidence="5">
    <location>
        <begin position="1"/>
        <end position="58"/>
    </location>
</feature>
<protein>
    <submittedName>
        <fullName evidence="6">LysR family transcriptional regulator</fullName>
    </submittedName>
</protein>
<keyword evidence="2" id="KW-0805">Transcription regulation</keyword>
<dbReference type="FunFam" id="1.10.10.10:FF:000001">
    <property type="entry name" value="LysR family transcriptional regulator"/>
    <property type="match status" value="1"/>
</dbReference>
<evidence type="ECO:0000256" key="2">
    <source>
        <dbReference type="ARBA" id="ARBA00023015"/>
    </source>
</evidence>
<dbReference type="PANTHER" id="PTHR30346">
    <property type="entry name" value="TRANSCRIPTIONAL DUAL REGULATOR HCAR-RELATED"/>
    <property type="match status" value="1"/>
</dbReference>
<comment type="caution">
    <text evidence="6">The sequence shown here is derived from an EMBL/GenBank/DDBJ whole genome shotgun (WGS) entry which is preliminary data.</text>
</comment>
<dbReference type="Pfam" id="PF03466">
    <property type="entry name" value="LysR_substrate"/>
    <property type="match status" value="2"/>
</dbReference>
<dbReference type="SUPFAM" id="SSF46785">
    <property type="entry name" value="Winged helix' DNA-binding domain"/>
    <property type="match status" value="1"/>
</dbReference>
<keyword evidence="7" id="KW-1185">Reference proteome</keyword>
<dbReference type="SUPFAM" id="SSF53850">
    <property type="entry name" value="Periplasmic binding protein-like II"/>
    <property type="match status" value="1"/>
</dbReference>
<dbReference type="Proteomes" id="UP000450917">
    <property type="component" value="Unassembled WGS sequence"/>
</dbReference>
<dbReference type="GO" id="GO:0032993">
    <property type="term" value="C:protein-DNA complex"/>
    <property type="evidence" value="ECO:0007669"/>
    <property type="project" value="TreeGrafter"/>
</dbReference>
<reference evidence="6 7" key="1">
    <citation type="submission" date="2019-11" db="EMBL/GenBank/DDBJ databases">
        <title>Draft genome sequences of five Paenibacillus species of dairy origin.</title>
        <authorList>
            <person name="Olajide A.M."/>
            <person name="Chen S."/>
            <person name="Lapointe G."/>
        </authorList>
    </citation>
    <scope>NUCLEOTIDE SEQUENCE [LARGE SCALE GENOMIC DNA]</scope>
    <source>
        <strain evidence="6 7">2CS3</strain>
    </source>
</reference>
<evidence type="ECO:0000256" key="4">
    <source>
        <dbReference type="ARBA" id="ARBA00023163"/>
    </source>
</evidence>
<evidence type="ECO:0000259" key="5">
    <source>
        <dbReference type="PROSITE" id="PS50931"/>
    </source>
</evidence>
<dbReference type="PRINTS" id="PR00039">
    <property type="entry name" value="HTHLYSR"/>
</dbReference>
<dbReference type="EMBL" id="WNZX01000016">
    <property type="protein sequence ID" value="MUG72639.1"/>
    <property type="molecule type" value="Genomic_DNA"/>
</dbReference>
<dbReference type="Pfam" id="PF00126">
    <property type="entry name" value="HTH_1"/>
    <property type="match status" value="1"/>
</dbReference>
<dbReference type="PANTHER" id="PTHR30346:SF28">
    <property type="entry name" value="HTH-TYPE TRANSCRIPTIONAL REGULATOR CYNR"/>
    <property type="match status" value="1"/>
</dbReference>
<dbReference type="PROSITE" id="PS50931">
    <property type="entry name" value="HTH_LYSR"/>
    <property type="match status" value="1"/>
</dbReference>
<gene>
    <name evidence="6" type="ORF">GNP93_18370</name>
</gene>
<evidence type="ECO:0000256" key="3">
    <source>
        <dbReference type="ARBA" id="ARBA00023125"/>
    </source>
</evidence>
<dbReference type="InterPro" id="IPR000847">
    <property type="entry name" value="LysR_HTH_N"/>
</dbReference>
<evidence type="ECO:0000313" key="6">
    <source>
        <dbReference type="EMBL" id="MUG72639.1"/>
    </source>
</evidence>
<dbReference type="GO" id="GO:0003700">
    <property type="term" value="F:DNA-binding transcription factor activity"/>
    <property type="evidence" value="ECO:0007669"/>
    <property type="project" value="InterPro"/>
</dbReference>
<evidence type="ECO:0000313" key="7">
    <source>
        <dbReference type="Proteomes" id="UP000450917"/>
    </source>
</evidence>
<name>A0A7X3CUY3_9BACL</name>
<dbReference type="InterPro" id="IPR005119">
    <property type="entry name" value="LysR_subst-bd"/>
</dbReference>
<dbReference type="GO" id="GO:0003677">
    <property type="term" value="F:DNA binding"/>
    <property type="evidence" value="ECO:0007669"/>
    <property type="project" value="UniProtKB-KW"/>
</dbReference>
<dbReference type="AlphaFoldDB" id="A0A7X3CUY3"/>
<keyword evidence="4" id="KW-0804">Transcription</keyword>
<keyword evidence="3" id="KW-0238">DNA-binding</keyword>
<comment type="similarity">
    <text evidence="1">Belongs to the LysR transcriptional regulatory family.</text>
</comment>
<proteinExistence type="inferred from homology"/>
<dbReference type="CDD" id="cd05466">
    <property type="entry name" value="PBP2_LTTR_substrate"/>
    <property type="match status" value="1"/>
</dbReference>
<dbReference type="Gene3D" id="1.10.10.10">
    <property type="entry name" value="Winged helix-like DNA-binding domain superfamily/Winged helix DNA-binding domain"/>
    <property type="match status" value="1"/>
</dbReference>
<dbReference type="InterPro" id="IPR036390">
    <property type="entry name" value="WH_DNA-bd_sf"/>
</dbReference>
<accession>A0A7X3CUY3</accession>
<dbReference type="Gene3D" id="3.40.190.290">
    <property type="match status" value="1"/>
</dbReference>
<evidence type="ECO:0000256" key="1">
    <source>
        <dbReference type="ARBA" id="ARBA00009437"/>
    </source>
</evidence>
<organism evidence="6 7">
    <name type="scientific">Paenibacillus validus</name>
    <dbReference type="NCBI Taxonomy" id="44253"/>
    <lineage>
        <taxon>Bacteria</taxon>
        <taxon>Bacillati</taxon>
        <taxon>Bacillota</taxon>
        <taxon>Bacilli</taxon>
        <taxon>Bacillales</taxon>
        <taxon>Paenibacillaceae</taxon>
        <taxon>Paenibacillus</taxon>
    </lineage>
</organism>